<feature type="compositionally biased region" description="Basic and acidic residues" evidence="1">
    <location>
        <begin position="76"/>
        <end position="88"/>
    </location>
</feature>
<name>A0A8T9B4F5_9HELO</name>
<evidence type="ECO:0000313" key="2">
    <source>
        <dbReference type="EMBL" id="TVY14900.1"/>
    </source>
</evidence>
<feature type="compositionally biased region" description="Basic and acidic residues" evidence="1">
    <location>
        <begin position="130"/>
        <end position="142"/>
    </location>
</feature>
<feature type="compositionally biased region" description="Basic and acidic residues" evidence="1">
    <location>
        <begin position="27"/>
        <end position="49"/>
    </location>
</feature>
<proteinExistence type="predicted"/>
<dbReference type="EMBL" id="QGMF01000594">
    <property type="protein sequence ID" value="TVY14900.1"/>
    <property type="molecule type" value="Genomic_DNA"/>
</dbReference>
<comment type="caution">
    <text evidence="2">The sequence shown here is derived from an EMBL/GenBank/DDBJ whole genome shotgun (WGS) entry which is preliminary data.</text>
</comment>
<accession>A0A8T9B4F5</accession>
<evidence type="ECO:0000256" key="1">
    <source>
        <dbReference type="SAM" id="MobiDB-lite"/>
    </source>
</evidence>
<reference evidence="2 3" key="1">
    <citation type="submission" date="2018-05" db="EMBL/GenBank/DDBJ databases">
        <title>Whole genome sequencing for identification of molecular markers to develop diagnostic detection tools for the regulated plant pathogen Lachnellula willkommii.</title>
        <authorList>
            <person name="Giroux E."/>
            <person name="Bilodeau G."/>
        </authorList>
    </citation>
    <scope>NUCLEOTIDE SEQUENCE [LARGE SCALE GENOMIC DNA]</scope>
    <source>
        <strain evidence="2 3">CBS 203.66</strain>
    </source>
</reference>
<feature type="region of interest" description="Disordered" evidence="1">
    <location>
        <begin position="109"/>
        <end position="162"/>
    </location>
</feature>
<dbReference type="OrthoDB" id="3436397at2759"/>
<protein>
    <submittedName>
        <fullName evidence="2">Uncharacterized protein</fullName>
    </submittedName>
</protein>
<dbReference type="Proteomes" id="UP000469559">
    <property type="component" value="Unassembled WGS sequence"/>
</dbReference>
<sequence>MSHQPSTTSQLANTASTTYNTVTSKSAPDEKKPGYDPDKDPRNFTKDAHGNTAKKGGYKDQLNEAAMGGEMGGEGLVEKAQRNGELRGSGELHADEIVCSYIPGVSTLQQAAFEQGPPADENKSSGPPNRPDHDVQVEEFLRKQYHSKSGDGMPDLDKKNWN</sequence>
<dbReference type="AlphaFoldDB" id="A0A8T9B4F5"/>
<evidence type="ECO:0000313" key="3">
    <source>
        <dbReference type="Proteomes" id="UP000469559"/>
    </source>
</evidence>
<gene>
    <name evidence="2" type="ORF">LARI1_G008528</name>
</gene>
<keyword evidence="3" id="KW-1185">Reference proteome</keyword>
<feature type="region of interest" description="Disordered" evidence="1">
    <location>
        <begin position="1"/>
        <end position="88"/>
    </location>
</feature>
<feature type="compositionally biased region" description="Polar residues" evidence="1">
    <location>
        <begin position="1"/>
        <end position="26"/>
    </location>
</feature>
<organism evidence="2 3">
    <name type="scientific">Lachnellula arida</name>
    <dbReference type="NCBI Taxonomy" id="1316785"/>
    <lineage>
        <taxon>Eukaryota</taxon>
        <taxon>Fungi</taxon>
        <taxon>Dikarya</taxon>
        <taxon>Ascomycota</taxon>
        <taxon>Pezizomycotina</taxon>
        <taxon>Leotiomycetes</taxon>
        <taxon>Helotiales</taxon>
        <taxon>Lachnaceae</taxon>
        <taxon>Lachnellula</taxon>
    </lineage>
</organism>